<dbReference type="AlphaFoldDB" id="A0A7T0C1B8"/>
<feature type="domain" description="Histidine kinase/HSP90-like ATPase" evidence="2">
    <location>
        <begin position="10"/>
        <end position="132"/>
    </location>
</feature>
<evidence type="ECO:0000259" key="2">
    <source>
        <dbReference type="Pfam" id="PF13581"/>
    </source>
</evidence>
<evidence type="ECO:0000313" key="4">
    <source>
        <dbReference type="Proteomes" id="UP000594464"/>
    </source>
</evidence>
<dbReference type="PANTHER" id="PTHR35526:SF3">
    <property type="entry name" value="ANTI-SIGMA-F FACTOR RSBW"/>
    <property type="match status" value="1"/>
</dbReference>
<dbReference type="Proteomes" id="UP000594464">
    <property type="component" value="Chromosome"/>
</dbReference>
<name>A0A7T0C1B8_9BACT</name>
<dbReference type="GO" id="GO:0005524">
    <property type="term" value="F:ATP binding"/>
    <property type="evidence" value="ECO:0007669"/>
    <property type="project" value="UniProtKB-KW"/>
</dbReference>
<keyword evidence="1" id="KW-0808">Transferase</keyword>
<dbReference type="InterPro" id="IPR050267">
    <property type="entry name" value="Anti-sigma-factor_SerPK"/>
</dbReference>
<reference evidence="4" key="1">
    <citation type="submission" date="2020-02" db="EMBL/GenBank/DDBJ databases">
        <title>Genomic and physiological characterization of two novel Nitrospinaceae genera.</title>
        <authorList>
            <person name="Mueller A.J."/>
            <person name="Jung M.-Y."/>
            <person name="Strachan C.R."/>
            <person name="Herbold C.W."/>
            <person name="Kirkegaard R.H."/>
            <person name="Daims H."/>
        </authorList>
    </citation>
    <scope>NUCLEOTIDE SEQUENCE [LARGE SCALE GENOMIC DNA]</scope>
</reference>
<keyword evidence="1" id="KW-0723">Serine/threonine-protein kinase</keyword>
<dbReference type="Pfam" id="PF13581">
    <property type="entry name" value="HATPase_c_2"/>
    <property type="match status" value="1"/>
</dbReference>
<organism evidence="3 4">
    <name type="scientific">Candidatus Nitrohelix vancouverensis</name>
    <dbReference type="NCBI Taxonomy" id="2705534"/>
    <lineage>
        <taxon>Bacteria</taxon>
        <taxon>Pseudomonadati</taxon>
        <taxon>Nitrospinota/Tectimicrobiota group</taxon>
        <taxon>Nitrospinota</taxon>
        <taxon>Nitrospinia</taxon>
        <taxon>Nitrospinales</taxon>
        <taxon>Nitrospinaceae</taxon>
        <taxon>Candidatus Nitrohelix</taxon>
    </lineage>
</organism>
<accession>A0A7T0C1B8</accession>
<protein>
    <submittedName>
        <fullName evidence="3">ATP-binding protein</fullName>
    </submittedName>
</protein>
<dbReference type="CDD" id="cd16936">
    <property type="entry name" value="HATPase_RsbW-like"/>
    <property type="match status" value="1"/>
</dbReference>
<evidence type="ECO:0000313" key="3">
    <source>
        <dbReference type="EMBL" id="QPJ64722.1"/>
    </source>
</evidence>
<dbReference type="InterPro" id="IPR003594">
    <property type="entry name" value="HATPase_dom"/>
</dbReference>
<dbReference type="PANTHER" id="PTHR35526">
    <property type="entry name" value="ANTI-SIGMA-F FACTOR RSBW-RELATED"/>
    <property type="match status" value="1"/>
</dbReference>
<gene>
    <name evidence="3" type="ORF">G3M78_04685</name>
</gene>
<dbReference type="KEGG" id="nva:G3M78_04685"/>
<dbReference type="EMBL" id="CP048620">
    <property type="protein sequence ID" value="QPJ64722.1"/>
    <property type="molecule type" value="Genomic_DNA"/>
</dbReference>
<keyword evidence="3" id="KW-0067">ATP-binding</keyword>
<keyword evidence="1" id="KW-0418">Kinase</keyword>
<proteinExistence type="predicted"/>
<dbReference type="SUPFAM" id="SSF55874">
    <property type="entry name" value="ATPase domain of HSP90 chaperone/DNA topoisomerase II/histidine kinase"/>
    <property type="match status" value="1"/>
</dbReference>
<dbReference type="GO" id="GO:0004674">
    <property type="term" value="F:protein serine/threonine kinase activity"/>
    <property type="evidence" value="ECO:0007669"/>
    <property type="project" value="UniProtKB-KW"/>
</dbReference>
<evidence type="ECO:0000256" key="1">
    <source>
        <dbReference type="ARBA" id="ARBA00022527"/>
    </source>
</evidence>
<dbReference type="InterPro" id="IPR036890">
    <property type="entry name" value="HATPase_C_sf"/>
</dbReference>
<sequence length="146" mass="16632">MKQPIRLTIPSDPRFLCVNRKALQQILKCYEAPEELAGKLALCVDEACSNVIKYSYEGETGHSIEICYKIEDDVFEVSIRDYGKQCDASEFKPRCLDDVKPGGLGTFFINQIMDNVTYCTNREKGTLLTMTKDMKKEMSATRERVV</sequence>
<dbReference type="Gene3D" id="3.30.565.10">
    <property type="entry name" value="Histidine kinase-like ATPase, C-terminal domain"/>
    <property type="match status" value="1"/>
</dbReference>
<keyword evidence="3" id="KW-0547">Nucleotide-binding</keyword>